<keyword evidence="5 6" id="KW-0175">Coiled coil</keyword>
<dbReference type="PROSITE" id="PS51741">
    <property type="entry name" value="F_BAR"/>
    <property type="match status" value="1"/>
</dbReference>
<evidence type="ECO:0000256" key="6">
    <source>
        <dbReference type="SAM" id="Coils"/>
    </source>
</evidence>
<evidence type="ECO:0000256" key="5">
    <source>
        <dbReference type="PROSITE-ProRule" id="PRU01077"/>
    </source>
</evidence>
<dbReference type="VEuPathDB" id="VectorBase:LLONM1_009225"/>
<name>A0A1B0CKY9_LUTLO</name>
<dbReference type="Gene3D" id="1.20.1270.60">
    <property type="entry name" value="Arfaptin homology (AH) domain/BAR domain"/>
    <property type="match status" value="2"/>
</dbReference>
<dbReference type="EMBL" id="AJWK01016795">
    <property type="status" value="NOT_ANNOTATED_CDS"/>
    <property type="molecule type" value="Genomic_DNA"/>
</dbReference>
<protein>
    <recommendedName>
        <fullName evidence="7">F-BAR domain-containing protein</fullName>
    </recommendedName>
</protein>
<dbReference type="SMART" id="SM00055">
    <property type="entry name" value="FCH"/>
    <property type="match status" value="2"/>
</dbReference>
<dbReference type="GO" id="GO:0043226">
    <property type="term" value="C:organelle"/>
    <property type="evidence" value="ECO:0007669"/>
    <property type="project" value="UniProtKB-ARBA"/>
</dbReference>
<dbReference type="GO" id="GO:0005886">
    <property type="term" value="C:plasma membrane"/>
    <property type="evidence" value="ECO:0007669"/>
    <property type="project" value="TreeGrafter"/>
</dbReference>
<dbReference type="EMBL" id="AJWK01016798">
    <property type="status" value="NOT_ANNOTATED_CDS"/>
    <property type="molecule type" value="Genomic_DNA"/>
</dbReference>
<evidence type="ECO:0000313" key="8">
    <source>
        <dbReference type="EnsemblMetazoa" id="LLOJ005276-PA"/>
    </source>
</evidence>
<dbReference type="AlphaFoldDB" id="A0A1B0CKY9"/>
<feature type="domain" description="F-BAR" evidence="7">
    <location>
        <begin position="54"/>
        <end position="318"/>
    </location>
</feature>
<evidence type="ECO:0000256" key="4">
    <source>
        <dbReference type="ARBA" id="ARBA00023212"/>
    </source>
</evidence>
<keyword evidence="3" id="KW-0597">Phosphoprotein</keyword>
<evidence type="ECO:0000256" key="1">
    <source>
        <dbReference type="ARBA" id="ARBA00004245"/>
    </source>
</evidence>
<dbReference type="EMBL" id="AJWK01016794">
    <property type="status" value="NOT_ANNOTATED_CDS"/>
    <property type="molecule type" value="Genomic_DNA"/>
</dbReference>
<keyword evidence="4" id="KW-0206">Cytoskeleton</keyword>
<dbReference type="EMBL" id="AJWK01016792">
    <property type="status" value="NOT_ANNOTATED_CDS"/>
    <property type="molecule type" value="Genomic_DNA"/>
</dbReference>
<keyword evidence="2" id="KW-0963">Cytoplasm</keyword>
<sequence>MGFSSALQGRVAHEALLLRLDAELRLMDAMKRCINQKAKCDKDYAIALAQVAQQGLKVDRADDLHAHEALLLRLDAELRLMDAMKRCINQKAKCDKDYAIALAQVAQQGLKVDRADDLHGSLITKAWRTVMEELEQTAKHIKCNAEFLELLCQDKLTQLYQDKRKARKSYQEEHSRITSKFNHLTEEVAKKKTEYQKHLEYYKSLRSRFEEHIFKPGRSGRKLDDVRDKYQKTCRKLHLAHNEYVLLITEAVEVEQDFRTVLLPGLLEHQQSLQEGFIQTWKNILQEACQYSDFTSDKFKDIQKRIEHSIVNVNPAEEYREFTEKHKTSPANPIVFQFDETLHDDKLGKLQPNTLTVDNLTVDWLRSRLSDLENSAKETQEKQIKLAAESGTQTPTMPSNNGINGIGKDANKYSKEIIALRCQEKQTLKLVEMIKTALNDLGCEELPSGCDDISVEQNFIDTTNVDQPVASGTSSYILQKGAEVMTLISAPFRRKSQPLPTPERTPCSTRASLAARSLSSLASSSNSC</sequence>
<dbReference type="InterPro" id="IPR027267">
    <property type="entry name" value="AH/BAR_dom_sf"/>
</dbReference>
<dbReference type="EMBL" id="AJWK01016796">
    <property type="status" value="NOT_ANNOTATED_CDS"/>
    <property type="molecule type" value="Genomic_DNA"/>
</dbReference>
<dbReference type="Pfam" id="PF00611">
    <property type="entry name" value="FCH"/>
    <property type="match status" value="1"/>
</dbReference>
<dbReference type="EnsemblMetazoa" id="LLOJ005276-RA">
    <property type="protein sequence ID" value="LLOJ005276-PA"/>
    <property type="gene ID" value="LLOJ005276"/>
</dbReference>
<evidence type="ECO:0000313" key="9">
    <source>
        <dbReference type="Proteomes" id="UP000092461"/>
    </source>
</evidence>
<dbReference type="InterPro" id="IPR001060">
    <property type="entry name" value="FCH_dom"/>
</dbReference>
<evidence type="ECO:0000259" key="7">
    <source>
        <dbReference type="PROSITE" id="PS51741"/>
    </source>
</evidence>
<evidence type="ECO:0000256" key="3">
    <source>
        <dbReference type="ARBA" id="ARBA00022553"/>
    </source>
</evidence>
<dbReference type="SUPFAM" id="SSF103657">
    <property type="entry name" value="BAR/IMD domain-like"/>
    <property type="match status" value="1"/>
</dbReference>
<dbReference type="Proteomes" id="UP000092461">
    <property type="component" value="Unassembled WGS sequence"/>
</dbReference>
<organism evidence="8 9">
    <name type="scientific">Lutzomyia longipalpis</name>
    <name type="common">Sand fly</name>
    <dbReference type="NCBI Taxonomy" id="7200"/>
    <lineage>
        <taxon>Eukaryota</taxon>
        <taxon>Metazoa</taxon>
        <taxon>Ecdysozoa</taxon>
        <taxon>Arthropoda</taxon>
        <taxon>Hexapoda</taxon>
        <taxon>Insecta</taxon>
        <taxon>Pterygota</taxon>
        <taxon>Neoptera</taxon>
        <taxon>Endopterygota</taxon>
        <taxon>Diptera</taxon>
        <taxon>Nematocera</taxon>
        <taxon>Psychodoidea</taxon>
        <taxon>Psychodidae</taxon>
        <taxon>Lutzomyia</taxon>
        <taxon>Lutzomyia</taxon>
    </lineage>
</organism>
<feature type="coiled-coil region" evidence="6">
    <location>
        <begin position="131"/>
        <end position="173"/>
    </location>
</feature>
<dbReference type="GO" id="GO:0005737">
    <property type="term" value="C:cytoplasm"/>
    <property type="evidence" value="ECO:0007669"/>
    <property type="project" value="TreeGrafter"/>
</dbReference>
<dbReference type="PANTHER" id="PTHR23065">
    <property type="entry name" value="PROLINE-SERINE-THREONINE PHOSPHATASE INTERACTING PROTEIN 1"/>
    <property type="match status" value="1"/>
</dbReference>
<dbReference type="CDD" id="cd07657">
    <property type="entry name" value="F-BAR_Fes_Fer"/>
    <property type="match status" value="1"/>
</dbReference>
<keyword evidence="9" id="KW-1185">Reference proteome</keyword>
<proteinExistence type="predicted"/>
<dbReference type="VEuPathDB" id="VectorBase:LLOJ005276"/>
<dbReference type="InterPro" id="IPR031160">
    <property type="entry name" value="F_BAR_dom"/>
</dbReference>
<comment type="subcellular location">
    <subcellularLocation>
        <location evidence="1">Cytoplasm</location>
        <location evidence="1">Cytoskeleton</location>
    </subcellularLocation>
</comment>
<dbReference type="EMBL" id="AJWK01016797">
    <property type="status" value="NOT_ANNOTATED_CDS"/>
    <property type="molecule type" value="Genomic_DNA"/>
</dbReference>
<evidence type="ECO:0000256" key="2">
    <source>
        <dbReference type="ARBA" id="ARBA00022490"/>
    </source>
</evidence>
<accession>A0A1B0CKY9</accession>
<dbReference type="PANTHER" id="PTHR23065:SF7">
    <property type="entry name" value="NOSTRIN, ISOFORM H"/>
    <property type="match status" value="1"/>
</dbReference>
<dbReference type="EMBL" id="AJWK01016793">
    <property type="status" value="NOT_ANNOTATED_CDS"/>
    <property type="molecule type" value="Genomic_DNA"/>
</dbReference>
<reference evidence="8" key="1">
    <citation type="submission" date="2020-05" db="UniProtKB">
        <authorList>
            <consortium name="EnsemblMetazoa"/>
        </authorList>
    </citation>
    <scope>IDENTIFICATION</scope>
    <source>
        <strain evidence="8">Jacobina</strain>
    </source>
</reference>
<feature type="coiled-coil region" evidence="6">
    <location>
        <begin position="362"/>
        <end position="389"/>
    </location>
</feature>